<keyword evidence="3" id="KW-1185">Reference proteome</keyword>
<comment type="caution">
    <text evidence="2">The sequence shown here is derived from an EMBL/GenBank/DDBJ whole genome shotgun (WGS) entry which is preliminary data.</text>
</comment>
<dbReference type="OrthoDB" id="160374at2759"/>
<name>A0A066VG32_TILAU</name>
<organism evidence="2 3">
    <name type="scientific">Tilletiaria anomala (strain ATCC 24038 / CBS 436.72 / UBC 951)</name>
    <dbReference type="NCBI Taxonomy" id="1037660"/>
    <lineage>
        <taxon>Eukaryota</taxon>
        <taxon>Fungi</taxon>
        <taxon>Dikarya</taxon>
        <taxon>Basidiomycota</taxon>
        <taxon>Ustilaginomycotina</taxon>
        <taxon>Exobasidiomycetes</taxon>
        <taxon>Georgefischeriales</taxon>
        <taxon>Tilletiariaceae</taxon>
        <taxon>Tilletiaria</taxon>
    </lineage>
</organism>
<feature type="domain" description="Nucleolar 27S pre-rRNA processing Urb2/Npa2 C-terminal" evidence="1">
    <location>
        <begin position="23"/>
        <end position="162"/>
    </location>
</feature>
<dbReference type="HOGENOM" id="CLU_152712_0_0_1"/>
<dbReference type="RefSeq" id="XP_013241474.1">
    <property type="nucleotide sequence ID" value="XM_013386020.1"/>
</dbReference>
<dbReference type="EMBL" id="JMSN01000088">
    <property type="protein sequence ID" value="KDN40697.1"/>
    <property type="molecule type" value="Genomic_DNA"/>
</dbReference>
<evidence type="ECO:0000313" key="2">
    <source>
        <dbReference type="EMBL" id="KDN40697.1"/>
    </source>
</evidence>
<accession>A0A066VG32</accession>
<dbReference type="STRING" id="1037660.A0A066VG32"/>
<sequence length="162" mass="17684">MIHLLRAAIPRLGAAQLRTIQRSLPTWLDVEHLPLDETCARALARLLSAITARTITLAIRSRTAADSSDKVDSLAKPFARHAIHVLVAYVRALLSSPSSSALSATFVPSTLQRALEPGLFALCDITNSHDRDAALVGMLDSAGKTIMKRLWSSWEAQRYKGQ</sequence>
<dbReference type="OMA" id="CDITNSH"/>
<evidence type="ECO:0000259" key="1">
    <source>
        <dbReference type="Pfam" id="PF10441"/>
    </source>
</evidence>
<dbReference type="Pfam" id="PF10441">
    <property type="entry name" value="Urb2"/>
    <property type="match status" value="1"/>
</dbReference>
<dbReference type="GeneID" id="25261925"/>
<dbReference type="Proteomes" id="UP000027361">
    <property type="component" value="Unassembled WGS sequence"/>
</dbReference>
<gene>
    <name evidence="2" type="ORF">K437DRAFT_184689</name>
</gene>
<dbReference type="InParanoid" id="A0A066VG32"/>
<evidence type="ECO:0000313" key="3">
    <source>
        <dbReference type="Proteomes" id="UP000027361"/>
    </source>
</evidence>
<dbReference type="AlphaFoldDB" id="A0A066VG32"/>
<protein>
    <recommendedName>
        <fullName evidence="1">Nucleolar 27S pre-rRNA processing Urb2/Npa2 C-terminal domain-containing protein</fullName>
    </recommendedName>
</protein>
<dbReference type="InterPro" id="IPR018849">
    <property type="entry name" value="Urb2/Npa2_C"/>
</dbReference>
<proteinExistence type="predicted"/>
<reference evidence="2 3" key="1">
    <citation type="submission" date="2014-05" db="EMBL/GenBank/DDBJ databases">
        <title>Draft genome sequence of a rare smut relative, Tilletiaria anomala UBC 951.</title>
        <authorList>
            <consortium name="DOE Joint Genome Institute"/>
            <person name="Toome M."/>
            <person name="Kuo A."/>
            <person name="Henrissat B."/>
            <person name="Lipzen A."/>
            <person name="Tritt A."/>
            <person name="Yoshinaga Y."/>
            <person name="Zane M."/>
            <person name="Barry K."/>
            <person name="Grigoriev I.V."/>
            <person name="Spatafora J.W."/>
            <person name="Aimea M.C."/>
        </authorList>
    </citation>
    <scope>NUCLEOTIDE SEQUENCE [LARGE SCALE GENOMIC DNA]</scope>
    <source>
        <strain evidence="2 3">UBC 951</strain>
    </source>
</reference>